<evidence type="ECO:0000259" key="1">
    <source>
        <dbReference type="Pfam" id="PF12146"/>
    </source>
</evidence>
<dbReference type="OrthoDB" id="9809549at2"/>
<dbReference type="InterPro" id="IPR029058">
    <property type="entry name" value="AB_hydrolase_fold"/>
</dbReference>
<proteinExistence type="predicted"/>
<reference evidence="2 3" key="1">
    <citation type="submission" date="2018-07" db="EMBL/GenBank/DDBJ databases">
        <title>a novel species of Sphingomonas isolated from the rhizosphere soil of Araceae plant.</title>
        <authorList>
            <person name="Zhiyong W."/>
            <person name="Qinglan Z."/>
            <person name="Zhiwei F."/>
            <person name="Ding X."/>
            <person name="Gejiao W."/>
            <person name="Shixue Z."/>
        </authorList>
    </citation>
    <scope>NUCLEOTIDE SEQUENCE [LARGE SCALE GENOMIC DNA]</scope>
    <source>
        <strain evidence="2 3">WZY 27</strain>
    </source>
</reference>
<dbReference type="Pfam" id="PF12146">
    <property type="entry name" value="Hydrolase_4"/>
    <property type="match status" value="1"/>
</dbReference>
<sequence length="310" mass="31539">MMLAALALLAATPVAEEPIAAPGPNGPLSGTLTGAGNGRPVVLIVPGSGPTDRDGNNPLGVKARSYTLLAEALAAKGVASVRIDKRGLFASRGAVADPNKVTIADYAVDVHAWVTAIRGRTGARCVWVLGHSEGGLVALAAAQAPEGMCGLVLVATAGRPLGQVMREQFRANPANAPLLADAEGAITALEAGRDVDVSRFHPALQRVFAPAVQGYLKDMLVRDPAKLIAATRLPVLILQGDTDLQVTAADARALAVAQPAATLALLPGVNHVLKVAPADRAGNMATYADPALPLAPGVASAVADFARAKR</sequence>
<protein>
    <submittedName>
        <fullName evidence="2">Alpha/beta fold hydrolase</fullName>
    </submittedName>
</protein>
<keyword evidence="2" id="KW-0378">Hydrolase</keyword>
<dbReference type="EMBL" id="QQNB01000001">
    <property type="protein sequence ID" value="RDE07116.1"/>
    <property type="molecule type" value="Genomic_DNA"/>
</dbReference>
<gene>
    <name evidence="2" type="ORF">DVW87_05535</name>
</gene>
<dbReference type="Proteomes" id="UP000253918">
    <property type="component" value="Unassembled WGS sequence"/>
</dbReference>
<name>A0A369VXK9_9SPHN</name>
<dbReference type="InterPro" id="IPR053145">
    <property type="entry name" value="AB_hydrolase_Est10"/>
</dbReference>
<organism evidence="2 3">
    <name type="scientific">Sphingomonas aracearum</name>
    <dbReference type="NCBI Taxonomy" id="2283317"/>
    <lineage>
        <taxon>Bacteria</taxon>
        <taxon>Pseudomonadati</taxon>
        <taxon>Pseudomonadota</taxon>
        <taxon>Alphaproteobacteria</taxon>
        <taxon>Sphingomonadales</taxon>
        <taxon>Sphingomonadaceae</taxon>
        <taxon>Sphingomonas</taxon>
    </lineage>
</organism>
<dbReference type="PANTHER" id="PTHR43265">
    <property type="entry name" value="ESTERASE ESTD"/>
    <property type="match status" value="1"/>
</dbReference>
<dbReference type="AlphaFoldDB" id="A0A369VXK9"/>
<accession>A0A369VXK9</accession>
<dbReference type="Gene3D" id="3.40.50.1820">
    <property type="entry name" value="alpha/beta hydrolase"/>
    <property type="match status" value="1"/>
</dbReference>
<feature type="domain" description="Serine aminopeptidase S33" evidence="1">
    <location>
        <begin position="63"/>
        <end position="272"/>
    </location>
</feature>
<dbReference type="InterPro" id="IPR022742">
    <property type="entry name" value="Hydrolase_4"/>
</dbReference>
<dbReference type="PANTHER" id="PTHR43265:SF1">
    <property type="entry name" value="ESTERASE ESTD"/>
    <property type="match status" value="1"/>
</dbReference>
<evidence type="ECO:0000313" key="3">
    <source>
        <dbReference type="Proteomes" id="UP000253918"/>
    </source>
</evidence>
<dbReference type="RefSeq" id="WP_114686696.1">
    <property type="nucleotide sequence ID" value="NZ_QQNB01000001.1"/>
</dbReference>
<dbReference type="SUPFAM" id="SSF53474">
    <property type="entry name" value="alpha/beta-Hydrolases"/>
    <property type="match status" value="1"/>
</dbReference>
<comment type="caution">
    <text evidence="2">The sequence shown here is derived from an EMBL/GenBank/DDBJ whole genome shotgun (WGS) entry which is preliminary data.</text>
</comment>
<keyword evidence="3" id="KW-1185">Reference proteome</keyword>
<dbReference type="GO" id="GO:0052689">
    <property type="term" value="F:carboxylic ester hydrolase activity"/>
    <property type="evidence" value="ECO:0007669"/>
    <property type="project" value="TreeGrafter"/>
</dbReference>
<evidence type="ECO:0000313" key="2">
    <source>
        <dbReference type="EMBL" id="RDE07116.1"/>
    </source>
</evidence>